<comment type="caution">
    <text evidence="11">The sequence shown here is derived from an EMBL/GenBank/DDBJ whole genome shotgun (WGS) entry which is preliminary data.</text>
</comment>
<dbReference type="AlphaFoldDB" id="A0A9W7L4D3"/>
<comment type="catalytic activity">
    <reaction evidence="7">
        <text>2 [3Fe-4S](0)-[protein] + 2 Fe(2+)-[Dph3] + NADH = 2 [4Fe-4S](1+)-[protein] + 2 [Dph3] + NAD(+) + H(+)</text>
        <dbReference type="Rhea" id="RHEA:71239"/>
        <dbReference type="Rhea" id="RHEA-COMP:17997"/>
        <dbReference type="Rhea" id="RHEA-COMP:17998"/>
        <dbReference type="Rhea" id="RHEA-COMP:18001"/>
        <dbReference type="Rhea" id="RHEA-COMP:18002"/>
        <dbReference type="ChEBI" id="CHEBI:15378"/>
        <dbReference type="ChEBI" id="CHEBI:29033"/>
        <dbReference type="ChEBI" id="CHEBI:33723"/>
        <dbReference type="ChEBI" id="CHEBI:47402"/>
        <dbReference type="ChEBI" id="CHEBI:57540"/>
        <dbReference type="ChEBI" id="CHEBI:57945"/>
        <dbReference type="ChEBI" id="CHEBI:83228"/>
    </reaction>
</comment>
<dbReference type="InterPro" id="IPR036671">
    <property type="entry name" value="DPH_MB_sf"/>
</dbReference>
<organism evidence="11 12">
    <name type="scientific">Triparma columacea</name>
    <dbReference type="NCBI Taxonomy" id="722753"/>
    <lineage>
        <taxon>Eukaryota</taxon>
        <taxon>Sar</taxon>
        <taxon>Stramenopiles</taxon>
        <taxon>Ochrophyta</taxon>
        <taxon>Bolidophyceae</taxon>
        <taxon>Parmales</taxon>
        <taxon>Triparmaceae</taxon>
        <taxon>Triparma</taxon>
    </lineage>
</organism>
<comment type="pathway">
    <text evidence="1">Protein modification; peptidyl-diphthamide biosynthesis.</text>
</comment>
<evidence type="ECO:0000313" key="12">
    <source>
        <dbReference type="Proteomes" id="UP001165065"/>
    </source>
</evidence>
<keyword evidence="3" id="KW-0408">Iron</keyword>
<dbReference type="FunFam" id="3.10.660.10:FF:000001">
    <property type="entry name" value="Diphthamide biosynthesis 3"/>
    <property type="match status" value="1"/>
</dbReference>
<dbReference type="GO" id="GO:0017183">
    <property type="term" value="P:protein histidyl modification to diphthamide"/>
    <property type="evidence" value="ECO:0007669"/>
    <property type="project" value="InterPro"/>
</dbReference>
<reference evidence="12" key="1">
    <citation type="journal article" date="2023" name="Commun. Biol.">
        <title>Genome analysis of Parmales, the sister group of diatoms, reveals the evolutionary specialization of diatoms from phago-mixotrophs to photoautotrophs.</title>
        <authorList>
            <person name="Ban H."/>
            <person name="Sato S."/>
            <person name="Yoshikawa S."/>
            <person name="Yamada K."/>
            <person name="Nakamura Y."/>
            <person name="Ichinomiya M."/>
            <person name="Sato N."/>
            <person name="Blanc-Mathieu R."/>
            <person name="Endo H."/>
            <person name="Kuwata A."/>
            <person name="Ogata H."/>
        </authorList>
    </citation>
    <scope>NUCLEOTIDE SEQUENCE [LARGE SCALE GENOMIC DNA]</scope>
</reference>
<dbReference type="PANTHER" id="PTHR21454">
    <property type="entry name" value="DPH3 HOMOLOG-RELATED"/>
    <property type="match status" value="1"/>
</dbReference>
<feature type="region of interest" description="Disordered" evidence="8">
    <location>
        <begin position="63"/>
        <end position="144"/>
    </location>
</feature>
<sequence length="175" mass="18485">MSYYDEIEIEDMTYSPVTQEYTYPCPCGDNFLISLEELYMGEDVAPCPSCTLLIKVIYEEEDLPELRDGEEGEEGEEEGGNGEGEGKKEGREKAWGGGEGGGEKVGRAKEGGGRVAESEGGASAEPPQSPATSPKNDAATEDVPGSSVPFVAIAAAAAAVAVVVLYLNNRKKRKG</sequence>
<evidence type="ECO:0000256" key="4">
    <source>
        <dbReference type="ARBA" id="ARBA00024032"/>
    </source>
</evidence>
<dbReference type="InterPro" id="IPR044248">
    <property type="entry name" value="DPH3/4-like"/>
</dbReference>
<evidence type="ECO:0000256" key="8">
    <source>
        <dbReference type="SAM" id="MobiDB-lite"/>
    </source>
</evidence>
<keyword evidence="12" id="KW-1185">Reference proteome</keyword>
<dbReference type="PROSITE" id="PS51074">
    <property type="entry name" value="DPH_MB"/>
    <property type="match status" value="1"/>
</dbReference>
<feature type="compositionally biased region" description="Acidic residues" evidence="8">
    <location>
        <begin position="70"/>
        <end position="80"/>
    </location>
</feature>
<dbReference type="SUPFAM" id="SSF144217">
    <property type="entry name" value="CSL zinc finger"/>
    <property type="match status" value="1"/>
</dbReference>
<evidence type="ECO:0000256" key="1">
    <source>
        <dbReference type="ARBA" id="ARBA00005156"/>
    </source>
</evidence>
<evidence type="ECO:0000256" key="3">
    <source>
        <dbReference type="ARBA" id="ARBA00023004"/>
    </source>
</evidence>
<keyword evidence="9" id="KW-1133">Transmembrane helix</keyword>
<evidence type="ECO:0000256" key="9">
    <source>
        <dbReference type="SAM" id="Phobius"/>
    </source>
</evidence>
<evidence type="ECO:0000313" key="11">
    <source>
        <dbReference type="EMBL" id="GMI31342.1"/>
    </source>
</evidence>
<evidence type="ECO:0000256" key="7">
    <source>
        <dbReference type="ARBA" id="ARBA00048125"/>
    </source>
</evidence>
<proteinExistence type="inferred from homology"/>
<evidence type="ECO:0000256" key="2">
    <source>
        <dbReference type="ARBA" id="ARBA00022723"/>
    </source>
</evidence>
<name>A0A9W7L4D3_9STRA</name>
<accession>A0A9W7L4D3</accession>
<comment type="similarity">
    <text evidence="4">Belongs to the DPH3 family.</text>
</comment>
<dbReference type="OrthoDB" id="66964at2759"/>
<keyword evidence="2" id="KW-0479">Metal-binding</keyword>
<dbReference type="PANTHER" id="PTHR21454:SF31">
    <property type="entry name" value="DIPHTHAMIDE BIOSYNTHESIS PROTEIN 3"/>
    <property type="match status" value="1"/>
</dbReference>
<protein>
    <recommendedName>
        <fullName evidence="6">Diphthamide biosynthesis protein 3</fullName>
    </recommendedName>
</protein>
<evidence type="ECO:0000256" key="5">
    <source>
        <dbReference type="ARBA" id="ARBA00036267"/>
    </source>
</evidence>
<dbReference type="Proteomes" id="UP001165065">
    <property type="component" value="Unassembled WGS sequence"/>
</dbReference>
<dbReference type="Pfam" id="PF05207">
    <property type="entry name" value="Zn_ribbon_CSL"/>
    <property type="match status" value="1"/>
</dbReference>
<gene>
    <name evidence="11" type="ORF">TrCOL_g8477</name>
</gene>
<dbReference type="EMBL" id="BRYA01000739">
    <property type="protein sequence ID" value="GMI31342.1"/>
    <property type="molecule type" value="Genomic_DNA"/>
</dbReference>
<dbReference type="Gene3D" id="3.10.660.10">
    <property type="entry name" value="DPH Zinc finger"/>
    <property type="match status" value="1"/>
</dbReference>
<comment type="catalytic activity">
    <reaction evidence="5">
        <text>[3Fe-4S](1+)-[protein] + Fe(2+)-[Dph3] = [3Fe-4S](0)-[protein] + Fe(3+)-[Dph3]</text>
        <dbReference type="Rhea" id="RHEA:71235"/>
        <dbReference type="Rhea" id="RHEA-COMP:17996"/>
        <dbReference type="Rhea" id="RHEA-COMP:17997"/>
        <dbReference type="Rhea" id="RHEA-COMP:18002"/>
        <dbReference type="Rhea" id="RHEA-COMP:18003"/>
        <dbReference type="ChEBI" id="CHEBI:29033"/>
        <dbReference type="ChEBI" id="CHEBI:29034"/>
        <dbReference type="ChEBI" id="CHEBI:33751"/>
        <dbReference type="ChEBI" id="CHEBI:47402"/>
        <dbReference type="ChEBI" id="CHEBI:83228"/>
    </reaction>
</comment>
<feature type="compositionally biased region" description="Basic and acidic residues" evidence="8">
    <location>
        <begin position="101"/>
        <end position="112"/>
    </location>
</feature>
<evidence type="ECO:0000256" key="6">
    <source>
        <dbReference type="ARBA" id="ARBA00041070"/>
    </source>
</evidence>
<keyword evidence="9" id="KW-0812">Transmembrane</keyword>
<dbReference type="InterPro" id="IPR007872">
    <property type="entry name" value="DPH_MB_dom"/>
</dbReference>
<dbReference type="GO" id="GO:0046872">
    <property type="term" value="F:metal ion binding"/>
    <property type="evidence" value="ECO:0007669"/>
    <property type="project" value="UniProtKB-KW"/>
</dbReference>
<feature type="domain" description="DPH-type MB" evidence="10">
    <location>
        <begin position="3"/>
        <end position="59"/>
    </location>
</feature>
<keyword evidence="9" id="KW-0472">Membrane</keyword>
<feature type="transmembrane region" description="Helical" evidence="9">
    <location>
        <begin position="148"/>
        <end position="167"/>
    </location>
</feature>
<evidence type="ECO:0000259" key="10">
    <source>
        <dbReference type="PROSITE" id="PS51074"/>
    </source>
</evidence>
<feature type="compositionally biased region" description="Basic and acidic residues" evidence="8">
    <location>
        <begin position="84"/>
        <end position="94"/>
    </location>
</feature>